<dbReference type="Proteomes" id="UP000184383">
    <property type="component" value="Unassembled WGS sequence"/>
</dbReference>
<accession>A0A1L9RZ88</accession>
<evidence type="ECO:0000259" key="1">
    <source>
        <dbReference type="Pfam" id="PF12706"/>
    </source>
</evidence>
<dbReference type="AlphaFoldDB" id="A0A1L9RZ88"/>
<reference evidence="3" key="1">
    <citation type="journal article" date="2017" name="Genome Biol.">
        <title>Comparative genomics reveals high biological diversity and specific adaptations in the industrially and medically important fungal genus Aspergillus.</title>
        <authorList>
            <person name="de Vries R.P."/>
            <person name="Riley R."/>
            <person name="Wiebenga A."/>
            <person name="Aguilar-Osorio G."/>
            <person name="Amillis S."/>
            <person name="Uchima C.A."/>
            <person name="Anderluh G."/>
            <person name="Asadollahi M."/>
            <person name="Askin M."/>
            <person name="Barry K."/>
            <person name="Battaglia E."/>
            <person name="Bayram O."/>
            <person name="Benocci T."/>
            <person name="Braus-Stromeyer S.A."/>
            <person name="Caldana C."/>
            <person name="Canovas D."/>
            <person name="Cerqueira G.C."/>
            <person name="Chen F."/>
            <person name="Chen W."/>
            <person name="Choi C."/>
            <person name="Clum A."/>
            <person name="Dos Santos R.A."/>
            <person name="Damasio A.R."/>
            <person name="Diallinas G."/>
            <person name="Emri T."/>
            <person name="Fekete E."/>
            <person name="Flipphi M."/>
            <person name="Freyberg S."/>
            <person name="Gallo A."/>
            <person name="Gournas C."/>
            <person name="Habgood R."/>
            <person name="Hainaut M."/>
            <person name="Harispe M.L."/>
            <person name="Henrissat B."/>
            <person name="Hilden K.S."/>
            <person name="Hope R."/>
            <person name="Hossain A."/>
            <person name="Karabika E."/>
            <person name="Karaffa L."/>
            <person name="Karanyi Z."/>
            <person name="Krasevec N."/>
            <person name="Kuo A."/>
            <person name="Kusch H."/>
            <person name="LaButti K."/>
            <person name="Lagendijk E.L."/>
            <person name="Lapidus A."/>
            <person name="Levasseur A."/>
            <person name="Lindquist E."/>
            <person name="Lipzen A."/>
            <person name="Logrieco A.F."/>
            <person name="MacCabe A."/>
            <person name="Maekelae M.R."/>
            <person name="Malavazi I."/>
            <person name="Melin P."/>
            <person name="Meyer V."/>
            <person name="Mielnichuk N."/>
            <person name="Miskei M."/>
            <person name="Molnar A.P."/>
            <person name="Mule G."/>
            <person name="Ngan C.Y."/>
            <person name="Orejas M."/>
            <person name="Orosz E."/>
            <person name="Ouedraogo J.P."/>
            <person name="Overkamp K.M."/>
            <person name="Park H.-S."/>
            <person name="Perrone G."/>
            <person name="Piumi F."/>
            <person name="Punt P.J."/>
            <person name="Ram A.F."/>
            <person name="Ramon A."/>
            <person name="Rauscher S."/>
            <person name="Record E."/>
            <person name="Riano-Pachon D.M."/>
            <person name="Robert V."/>
            <person name="Roehrig J."/>
            <person name="Ruller R."/>
            <person name="Salamov A."/>
            <person name="Salih N.S."/>
            <person name="Samson R.A."/>
            <person name="Sandor E."/>
            <person name="Sanguinetti M."/>
            <person name="Schuetze T."/>
            <person name="Sepcic K."/>
            <person name="Shelest E."/>
            <person name="Sherlock G."/>
            <person name="Sophianopoulou V."/>
            <person name="Squina F.M."/>
            <person name="Sun H."/>
            <person name="Susca A."/>
            <person name="Todd R.B."/>
            <person name="Tsang A."/>
            <person name="Unkles S.E."/>
            <person name="van de Wiele N."/>
            <person name="van Rossen-Uffink D."/>
            <person name="Oliveira J.V."/>
            <person name="Vesth T.C."/>
            <person name="Visser J."/>
            <person name="Yu J.-H."/>
            <person name="Zhou M."/>
            <person name="Andersen M.R."/>
            <person name="Archer D.B."/>
            <person name="Baker S.E."/>
            <person name="Benoit I."/>
            <person name="Brakhage A.A."/>
            <person name="Braus G.H."/>
            <person name="Fischer R."/>
            <person name="Frisvad J.C."/>
            <person name="Goldman G.H."/>
            <person name="Houbraken J."/>
            <person name="Oakley B."/>
            <person name="Pocsi I."/>
            <person name="Scazzocchio C."/>
            <person name="Seiboth B."/>
            <person name="vanKuyk P.A."/>
            <person name="Wortman J."/>
            <person name="Dyer P.S."/>
            <person name="Grigoriev I.V."/>
        </authorList>
    </citation>
    <scope>NUCLEOTIDE SEQUENCE [LARGE SCALE GENOMIC DNA]</scope>
    <source>
        <strain evidence="3">DTO 134E9</strain>
    </source>
</reference>
<dbReference type="InterPro" id="IPR050114">
    <property type="entry name" value="UPF0173_UPF0282_UlaG_hydrolase"/>
</dbReference>
<dbReference type="InterPro" id="IPR001279">
    <property type="entry name" value="Metallo-B-lactamas"/>
</dbReference>
<dbReference type="SUPFAM" id="SSF56281">
    <property type="entry name" value="Metallo-hydrolase/oxidoreductase"/>
    <property type="match status" value="1"/>
</dbReference>
<proteinExistence type="predicted"/>
<dbReference type="Pfam" id="PF12706">
    <property type="entry name" value="Lactamase_B_2"/>
    <property type="match status" value="1"/>
</dbReference>
<dbReference type="InterPro" id="IPR036866">
    <property type="entry name" value="RibonucZ/Hydroxyglut_hydro"/>
</dbReference>
<name>A0A1L9RZ88_ASPWE</name>
<sequence length="345" mass="38813">MQHFTVALGQNRHPTRDFPVTRRVPSTLPDAKTTKLSPFQVGGENASIYFVGTATTIIEWEGIRIMTDVPNFLHKRDCAKFAPLISSSRKTNPAVDLHELPRIDLVLLSHYHGDHFDKKVEDALRRDLPIITTPQAKSELTSKGNESFTRVYHLEPLQGMMVDVKWDDAKQPRIRITAMPARHVPGRRFTEKLNNFAAAIPPTTGWMLELGYGNIGTMKTSFTVGYRIYITGDTLMSETLKEIPERYAGKKIDLMLAHLGGTTLPTPALSPMTRMTTMDAKQGVELMQLIKPDVVIPIHYGDYEAFASSLGDFRAQVDRAGLGAAVVYLEQKDQYRFRVREESLI</sequence>
<protein>
    <recommendedName>
        <fullName evidence="1">Metallo-beta-lactamase domain-containing protein</fullName>
    </recommendedName>
</protein>
<evidence type="ECO:0000313" key="2">
    <source>
        <dbReference type="EMBL" id="OJJ40225.1"/>
    </source>
</evidence>
<keyword evidence="3" id="KW-1185">Reference proteome</keyword>
<dbReference type="PANTHER" id="PTHR43546:SF7">
    <property type="entry name" value="METALLO-BETA-LACTAMASE DOMAIN-CONTAINING PROTEIN"/>
    <property type="match status" value="1"/>
</dbReference>
<dbReference type="Gene3D" id="3.60.15.10">
    <property type="entry name" value="Ribonuclease Z/Hydroxyacylglutathione hydrolase-like"/>
    <property type="match status" value="1"/>
</dbReference>
<gene>
    <name evidence="2" type="ORF">ASPWEDRAFT_166308</name>
</gene>
<dbReference type="PANTHER" id="PTHR43546">
    <property type="entry name" value="UPF0173 METAL-DEPENDENT HYDROLASE MJ1163-RELATED"/>
    <property type="match status" value="1"/>
</dbReference>
<dbReference type="VEuPathDB" id="FungiDB:ASPWEDRAFT_166308"/>
<dbReference type="RefSeq" id="XP_040693901.1">
    <property type="nucleotide sequence ID" value="XM_040829971.1"/>
</dbReference>
<dbReference type="OrthoDB" id="332863at2759"/>
<evidence type="ECO:0000313" key="3">
    <source>
        <dbReference type="Proteomes" id="UP000184383"/>
    </source>
</evidence>
<organism evidence="2 3">
    <name type="scientific">Aspergillus wentii DTO 134E9</name>
    <dbReference type="NCBI Taxonomy" id="1073089"/>
    <lineage>
        <taxon>Eukaryota</taxon>
        <taxon>Fungi</taxon>
        <taxon>Dikarya</taxon>
        <taxon>Ascomycota</taxon>
        <taxon>Pezizomycotina</taxon>
        <taxon>Eurotiomycetes</taxon>
        <taxon>Eurotiomycetidae</taxon>
        <taxon>Eurotiales</taxon>
        <taxon>Aspergillaceae</taxon>
        <taxon>Aspergillus</taxon>
        <taxon>Aspergillus subgen. Cremei</taxon>
    </lineage>
</organism>
<feature type="domain" description="Metallo-beta-lactamase" evidence="1">
    <location>
        <begin position="88"/>
        <end position="300"/>
    </location>
</feature>
<dbReference type="GeneID" id="63745819"/>
<dbReference type="EMBL" id="KV878209">
    <property type="protein sequence ID" value="OJJ40225.1"/>
    <property type="molecule type" value="Genomic_DNA"/>
</dbReference>